<sequence>MEAVFSSGRDWRARLQAKLESRRVQRFIIAVIILNGIVLGLETEPRAMASFGETLRFLDRICLGIFVVEIGLFLVAMGPRFFRDPWRVFDFIVVGIALLPAAGAFAVLRSLRVLRVLRLVSAAPQMRSIVRALLSAIPGLSSICLLLMLIFYVAAVIATNLFAASFPEWFGSIGASMYTLFQVMTLESWSMGIVRPVLEVYPYAWVFFIPFIMTMTFTMLNLFIAVIVNAIQVQSESAQKEQIVKIEEITQHSESSLHGDIARLRGEIRELKTLLGRVHALPLGTRAGEKGTARE</sequence>
<dbReference type="Gene3D" id="1.10.287.70">
    <property type="match status" value="1"/>
</dbReference>
<dbReference type="SUPFAM" id="SSF81324">
    <property type="entry name" value="Voltage-gated potassium channels"/>
    <property type="match status" value="1"/>
</dbReference>
<protein>
    <submittedName>
        <fullName evidence="7">Ion transporter</fullName>
    </submittedName>
</protein>
<keyword evidence="2 5" id="KW-0812">Transmembrane</keyword>
<feature type="domain" description="Ion transport" evidence="6">
    <location>
        <begin position="24"/>
        <end position="238"/>
    </location>
</feature>
<accession>A0ABY5ZQP6</accession>
<organism evidence="7 8">
    <name type="scientific">Geoalkalibacter halelectricus</name>
    <dbReference type="NCBI Taxonomy" id="2847045"/>
    <lineage>
        <taxon>Bacteria</taxon>
        <taxon>Pseudomonadati</taxon>
        <taxon>Thermodesulfobacteriota</taxon>
        <taxon>Desulfuromonadia</taxon>
        <taxon>Desulfuromonadales</taxon>
        <taxon>Geoalkalibacteraceae</taxon>
        <taxon>Geoalkalibacter</taxon>
    </lineage>
</organism>
<feature type="transmembrane region" description="Helical" evidence="5">
    <location>
        <begin position="24"/>
        <end position="41"/>
    </location>
</feature>
<feature type="transmembrane region" description="Helical" evidence="5">
    <location>
        <begin position="129"/>
        <end position="157"/>
    </location>
</feature>
<keyword evidence="4 5" id="KW-0472">Membrane</keyword>
<keyword evidence="8" id="KW-1185">Reference proteome</keyword>
<proteinExistence type="predicted"/>
<feature type="transmembrane region" description="Helical" evidence="5">
    <location>
        <begin position="88"/>
        <end position="108"/>
    </location>
</feature>
<keyword evidence="3 5" id="KW-1133">Transmembrane helix</keyword>
<evidence type="ECO:0000256" key="2">
    <source>
        <dbReference type="ARBA" id="ARBA00022692"/>
    </source>
</evidence>
<evidence type="ECO:0000256" key="1">
    <source>
        <dbReference type="ARBA" id="ARBA00004141"/>
    </source>
</evidence>
<dbReference type="Gene3D" id="1.20.120.350">
    <property type="entry name" value="Voltage-gated potassium channels. Chain C"/>
    <property type="match status" value="1"/>
</dbReference>
<dbReference type="Pfam" id="PF00520">
    <property type="entry name" value="Ion_trans"/>
    <property type="match status" value="1"/>
</dbReference>
<evidence type="ECO:0000259" key="6">
    <source>
        <dbReference type="Pfam" id="PF00520"/>
    </source>
</evidence>
<feature type="transmembrane region" description="Helical" evidence="5">
    <location>
        <begin position="169"/>
        <end position="189"/>
    </location>
</feature>
<dbReference type="InterPro" id="IPR027359">
    <property type="entry name" value="Volt_channel_dom_sf"/>
</dbReference>
<evidence type="ECO:0000256" key="4">
    <source>
        <dbReference type="ARBA" id="ARBA00023136"/>
    </source>
</evidence>
<dbReference type="PANTHER" id="PTHR10037:SF62">
    <property type="entry name" value="SODIUM CHANNEL PROTEIN 60E"/>
    <property type="match status" value="1"/>
</dbReference>
<dbReference type="EMBL" id="CP092109">
    <property type="protein sequence ID" value="UWZ81159.1"/>
    <property type="molecule type" value="Genomic_DNA"/>
</dbReference>
<dbReference type="InterPro" id="IPR005821">
    <property type="entry name" value="Ion_trans_dom"/>
</dbReference>
<name>A0ABY5ZQP6_9BACT</name>
<gene>
    <name evidence="7" type="ORF">L9S41_07115</name>
</gene>
<reference evidence="7" key="1">
    <citation type="journal article" date="2022" name="Environ. Microbiol.">
        <title>Geoalkalibacter halelectricus SAP #1 sp. nov. possessing extracellular electron transfer and mineral#reducing capabilities from a haloalkaline environment.</title>
        <authorList>
            <person name="Yadav S."/>
            <person name="Singh R."/>
            <person name="Sundharam S.S."/>
            <person name="Chaudhary S."/>
            <person name="Krishnamurthi S."/>
            <person name="Patil S.A."/>
        </authorList>
    </citation>
    <scope>NUCLEOTIDE SEQUENCE</scope>
    <source>
        <strain evidence="7">SAP-1</strain>
    </source>
</reference>
<evidence type="ECO:0000313" key="7">
    <source>
        <dbReference type="EMBL" id="UWZ81159.1"/>
    </source>
</evidence>
<dbReference type="RefSeq" id="WP_260749532.1">
    <property type="nucleotide sequence ID" value="NZ_CP092109.1"/>
</dbReference>
<dbReference type="Proteomes" id="UP001060414">
    <property type="component" value="Chromosome"/>
</dbReference>
<dbReference type="InterPro" id="IPR043203">
    <property type="entry name" value="VGCC_Ca_Na"/>
</dbReference>
<comment type="subcellular location">
    <subcellularLocation>
        <location evidence="1">Membrane</location>
        <topology evidence="1">Multi-pass membrane protein</topology>
    </subcellularLocation>
</comment>
<feature type="transmembrane region" description="Helical" evidence="5">
    <location>
        <begin position="61"/>
        <end position="82"/>
    </location>
</feature>
<evidence type="ECO:0000256" key="3">
    <source>
        <dbReference type="ARBA" id="ARBA00022989"/>
    </source>
</evidence>
<evidence type="ECO:0000313" key="8">
    <source>
        <dbReference type="Proteomes" id="UP001060414"/>
    </source>
</evidence>
<feature type="transmembrane region" description="Helical" evidence="5">
    <location>
        <begin position="201"/>
        <end position="228"/>
    </location>
</feature>
<dbReference type="PANTHER" id="PTHR10037">
    <property type="entry name" value="VOLTAGE-GATED CATION CHANNEL CALCIUM AND SODIUM"/>
    <property type="match status" value="1"/>
</dbReference>
<evidence type="ECO:0000256" key="5">
    <source>
        <dbReference type="SAM" id="Phobius"/>
    </source>
</evidence>